<feature type="transmembrane region" description="Helical" evidence="2">
    <location>
        <begin position="30"/>
        <end position="51"/>
    </location>
</feature>
<feature type="compositionally biased region" description="Low complexity" evidence="1">
    <location>
        <begin position="129"/>
        <end position="142"/>
    </location>
</feature>
<gene>
    <name evidence="3" type="ORF">BKCO1_15000125</name>
</gene>
<evidence type="ECO:0000313" key="3">
    <source>
        <dbReference type="EMBL" id="OJD35733.1"/>
    </source>
</evidence>
<evidence type="ECO:0000256" key="1">
    <source>
        <dbReference type="SAM" id="MobiDB-lite"/>
    </source>
</evidence>
<name>A0A1J9S824_9PEZI</name>
<dbReference type="AlphaFoldDB" id="A0A1J9S824"/>
<accession>A0A1J9S824</accession>
<keyword evidence="2" id="KW-1133">Transmembrane helix</keyword>
<dbReference type="GeneID" id="31011482"/>
<sequence length="224" mass="24565">MAPSCNAALCRREDTDDGGENAARLRTIGFASYVIAFLVAAAVITYIIAYIQPPQTWKWYCRLHGRRPVEPPCSSPPPPSPTNGPTNGTLVADVGEDDGLSGRRAGRAGEGRGWVRGAVARLLMRRQQQEQQEQQEQEQQQQPGNEPRNGSIPGNHIRCTEVYVVRYEPALELQHSTSKPATATATATNDAWPLENNRYNTVEALDSKAEPKVYGAGKLPWGSR</sequence>
<evidence type="ECO:0000256" key="2">
    <source>
        <dbReference type="SAM" id="Phobius"/>
    </source>
</evidence>
<reference evidence="3 4" key="1">
    <citation type="submission" date="2016-10" db="EMBL/GenBank/DDBJ databases">
        <title>Proteomics and genomics reveal pathogen-plant mechanisms compatible with a hemibiotrophic lifestyle of Diplodia corticola.</title>
        <authorList>
            <person name="Fernandes I."/>
            <person name="De Jonge R."/>
            <person name="Van De Peer Y."/>
            <person name="Devreese B."/>
            <person name="Alves A."/>
            <person name="Esteves A.C."/>
        </authorList>
    </citation>
    <scope>NUCLEOTIDE SEQUENCE [LARGE SCALE GENOMIC DNA]</scope>
    <source>
        <strain evidence="3 4">CBS 112549</strain>
    </source>
</reference>
<dbReference type="RefSeq" id="XP_020131993.1">
    <property type="nucleotide sequence ID" value="XM_020271223.1"/>
</dbReference>
<dbReference type="Proteomes" id="UP000183809">
    <property type="component" value="Unassembled WGS sequence"/>
</dbReference>
<evidence type="ECO:0000313" key="4">
    <source>
        <dbReference type="Proteomes" id="UP000183809"/>
    </source>
</evidence>
<feature type="compositionally biased region" description="Pro residues" evidence="1">
    <location>
        <begin position="70"/>
        <end position="82"/>
    </location>
</feature>
<keyword evidence="4" id="KW-1185">Reference proteome</keyword>
<keyword evidence="2" id="KW-0472">Membrane</keyword>
<feature type="region of interest" description="Disordered" evidence="1">
    <location>
        <begin position="68"/>
        <end position="111"/>
    </location>
</feature>
<protein>
    <submittedName>
        <fullName evidence="3">Uncharacterized protein</fullName>
    </submittedName>
</protein>
<proteinExistence type="predicted"/>
<organism evidence="3 4">
    <name type="scientific">Diplodia corticola</name>
    <dbReference type="NCBI Taxonomy" id="236234"/>
    <lineage>
        <taxon>Eukaryota</taxon>
        <taxon>Fungi</taxon>
        <taxon>Dikarya</taxon>
        <taxon>Ascomycota</taxon>
        <taxon>Pezizomycotina</taxon>
        <taxon>Dothideomycetes</taxon>
        <taxon>Dothideomycetes incertae sedis</taxon>
        <taxon>Botryosphaeriales</taxon>
        <taxon>Botryosphaeriaceae</taxon>
        <taxon>Diplodia</taxon>
    </lineage>
</organism>
<comment type="caution">
    <text evidence="3">The sequence shown here is derived from an EMBL/GenBank/DDBJ whole genome shotgun (WGS) entry which is preliminary data.</text>
</comment>
<feature type="region of interest" description="Disordered" evidence="1">
    <location>
        <begin position="126"/>
        <end position="155"/>
    </location>
</feature>
<keyword evidence="2" id="KW-0812">Transmembrane</keyword>
<dbReference type="EMBL" id="MNUE01000015">
    <property type="protein sequence ID" value="OJD35733.1"/>
    <property type="molecule type" value="Genomic_DNA"/>
</dbReference>